<dbReference type="Gene3D" id="3.40.1260.10">
    <property type="entry name" value="DsrEFH-like"/>
    <property type="match status" value="1"/>
</dbReference>
<dbReference type="Pfam" id="PF02635">
    <property type="entry name" value="DsrE"/>
    <property type="match status" value="1"/>
</dbReference>
<accession>A0A545T8A9</accession>
<comment type="subcellular location">
    <subcellularLocation>
        <location evidence="1">Cytoplasm</location>
    </subcellularLocation>
</comment>
<dbReference type="GO" id="GO:0097163">
    <property type="term" value="F:sulfur carrier activity"/>
    <property type="evidence" value="ECO:0007669"/>
    <property type="project" value="TreeGrafter"/>
</dbReference>
<dbReference type="EMBL" id="VHSG01000018">
    <property type="protein sequence ID" value="TQV73460.1"/>
    <property type="molecule type" value="Genomic_DNA"/>
</dbReference>
<evidence type="ECO:0000256" key="3">
    <source>
        <dbReference type="ARBA" id="ARBA00022490"/>
    </source>
</evidence>
<dbReference type="NCBIfam" id="TIGR03012">
    <property type="entry name" value="sulf_tusD_dsrE"/>
    <property type="match status" value="1"/>
</dbReference>
<dbReference type="InterPro" id="IPR027396">
    <property type="entry name" value="DsrEFH-like"/>
</dbReference>
<dbReference type="FunFam" id="3.40.1260.10:FF:000001">
    <property type="entry name" value="Sulfurtransferase TusD"/>
    <property type="match status" value="1"/>
</dbReference>
<organism evidence="5 6">
    <name type="scientific">Exilibacterium tricleocarpae</name>
    <dbReference type="NCBI Taxonomy" id="2591008"/>
    <lineage>
        <taxon>Bacteria</taxon>
        <taxon>Pseudomonadati</taxon>
        <taxon>Pseudomonadota</taxon>
        <taxon>Gammaproteobacteria</taxon>
        <taxon>Cellvibrionales</taxon>
        <taxon>Cellvibrionaceae</taxon>
        <taxon>Exilibacterium</taxon>
    </lineage>
</organism>
<dbReference type="GO" id="GO:1990228">
    <property type="term" value="C:sulfurtransferase complex"/>
    <property type="evidence" value="ECO:0007669"/>
    <property type="project" value="TreeGrafter"/>
</dbReference>
<evidence type="ECO:0000313" key="5">
    <source>
        <dbReference type="EMBL" id="TQV73460.1"/>
    </source>
</evidence>
<dbReference type="EC" id="2.8.1.-" evidence="5"/>
<keyword evidence="4 5" id="KW-0808">Transferase</keyword>
<dbReference type="GO" id="GO:0002143">
    <property type="term" value="P:tRNA wobble position uridine thiolation"/>
    <property type="evidence" value="ECO:0007669"/>
    <property type="project" value="TreeGrafter"/>
</dbReference>
<dbReference type="Proteomes" id="UP000319732">
    <property type="component" value="Unassembled WGS sequence"/>
</dbReference>
<evidence type="ECO:0000256" key="1">
    <source>
        <dbReference type="ARBA" id="ARBA00004496"/>
    </source>
</evidence>
<dbReference type="RefSeq" id="WP_142905589.1">
    <property type="nucleotide sequence ID" value="NZ_ML660097.1"/>
</dbReference>
<evidence type="ECO:0000256" key="4">
    <source>
        <dbReference type="ARBA" id="ARBA00022679"/>
    </source>
</evidence>
<evidence type="ECO:0000313" key="6">
    <source>
        <dbReference type="Proteomes" id="UP000319732"/>
    </source>
</evidence>
<sequence>MIFSLAVYGAPYSSQASDSAYRFAAAALAGGHSIYRLFFYADGVHNATRLAAPPQDELDLPQRWRTLIQAHKIDSVVCIAAALRRGIINREEAERYERDADNLAPGFEISGLGQLVDAAVHSDRLVTFGD</sequence>
<dbReference type="PANTHER" id="PTHR34874:SF3">
    <property type="entry name" value="SULFURTRANSFERASE TUSD"/>
    <property type="match status" value="1"/>
</dbReference>
<proteinExistence type="inferred from homology"/>
<dbReference type="NCBIfam" id="NF001237">
    <property type="entry name" value="PRK00207.1"/>
    <property type="match status" value="1"/>
</dbReference>
<protein>
    <submittedName>
        <fullName evidence="5">Sulfurtransferase complex subunit TusD</fullName>
        <ecNumber evidence="5">2.8.1.-</ecNumber>
    </submittedName>
</protein>
<comment type="similarity">
    <text evidence="2">Belongs to the DsrE/TusD family.</text>
</comment>
<reference evidence="5 6" key="1">
    <citation type="submission" date="2019-06" db="EMBL/GenBank/DDBJ databases">
        <title>Whole genome sequence for Cellvibrionaceae sp. R142.</title>
        <authorList>
            <person name="Wang G."/>
        </authorList>
    </citation>
    <scope>NUCLEOTIDE SEQUENCE [LARGE SCALE GENOMIC DNA]</scope>
    <source>
        <strain evidence="5 6">R142</strain>
    </source>
</reference>
<keyword evidence="6" id="KW-1185">Reference proteome</keyword>
<dbReference type="GO" id="GO:0016783">
    <property type="term" value="F:sulfurtransferase activity"/>
    <property type="evidence" value="ECO:0007669"/>
    <property type="project" value="InterPro"/>
</dbReference>
<keyword evidence="3" id="KW-0963">Cytoplasm</keyword>
<dbReference type="SUPFAM" id="SSF75169">
    <property type="entry name" value="DsrEFH-like"/>
    <property type="match status" value="1"/>
</dbReference>
<name>A0A545T8A9_9GAMM</name>
<comment type="caution">
    <text evidence="5">The sequence shown here is derived from an EMBL/GenBank/DDBJ whole genome shotgun (WGS) entry which is preliminary data.</text>
</comment>
<dbReference type="OrthoDB" id="9787483at2"/>
<gene>
    <name evidence="5" type="primary">tusD</name>
    <name evidence="5" type="ORF">FKG94_17310</name>
</gene>
<dbReference type="PANTHER" id="PTHR34874">
    <property type="entry name" value="PROTEIN YCHN"/>
    <property type="match status" value="1"/>
</dbReference>
<dbReference type="AlphaFoldDB" id="A0A545T8A9"/>
<evidence type="ECO:0000256" key="2">
    <source>
        <dbReference type="ARBA" id="ARBA00007067"/>
    </source>
</evidence>
<dbReference type="InterPro" id="IPR017463">
    <property type="entry name" value="Sulphur_relay_TusD/DsrE"/>
</dbReference>
<dbReference type="InterPro" id="IPR003787">
    <property type="entry name" value="Sulphur_relay_DsrE/F-like"/>
</dbReference>